<feature type="transmembrane region" description="Helical" evidence="2">
    <location>
        <begin position="39"/>
        <end position="58"/>
    </location>
</feature>
<evidence type="ECO:0000313" key="3">
    <source>
        <dbReference type="EMBL" id="TBU22551.1"/>
    </source>
</evidence>
<feature type="compositionally biased region" description="Basic and acidic residues" evidence="1">
    <location>
        <begin position="153"/>
        <end position="163"/>
    </location>
</feature>
<accession>A0A4Q9MA18</accession>
<dbReference type="Proteomes" id="UP000292957">
    <property type="component" value="Unassembled WGS sequence"/>
</dbReference>
<dbReference type="AlphaFoldDB" id="A0A4Q9MA18"/>
<organism evidence="3">
    <name type="scientific">Dichomitus squalens</name>
    <dbReference type="NCBI Taxonomy" id="114155"/>
    <lineage>
        <taxon>Eukaryota</taxon>
        <taxon>Fungi</taxon>
        <taxon>Dikarya</taxon>
        <taxon>Basidiomycota</taxon>
        <taxon>Agaricomycotina</taxon>
        <taxon>Agaricomycetes</taxon>
        <taxon>Polyporales</taxon>
        <taxon>Polyporaceae</taxon>
        <taxon>Dichomitus</taxon>
    </lineage>
</organism>
<keyword evidence="2" id="KW-0812">Transmembrane</keyword>
<evidence type="ECO:0000256" key="1">
    <source>
        <dbReference type="SAM" id="MobiDB-lite"/>
    </source>
</evidence>
<evidence type="ECO:0000256" key="2">
    <source>
        <dbReference type="SAM" id="Phobius"/>
    </source>
</evidence>
<name>A0A4Q9MA18_9APHY</name>
<feature type="region of interest" description="Disordered" evidence="1">
    <location>
        <begin position="143"/>
        <end position="170"/>
    </location>
</feature>
<protein>
    <submittedName>
        <fullName evidence="3">Uncharacterized protein</fullName>
    </submittedName>
</protein>
<gene>
    <name evidence="3" type="ORF">BD311DRAFT_139510</name>
</gene>
<reference evidence="3" key="1">
    <citation type="submission" date="2019-01" db="EMBL/GenBank/DDBJ databases">
        <title>Draft genome sequences of three monokaryotic isolates of the white-rot basidiomycete fungus Dichomitus squalens.</title>
        <authorList>
            <consortium name="DOE Joint Genome Institute"/>
            <person name="Lopez S.C."/>
            <person name="Andreopoulos B."/>
            <person name="Pangilinan J."/>
            <person name="Lipzen A."/>
            <person name="Riley R."/>
            <person name="Ahrendt S."/>
            <person name="Ng V."/>
            <person name="Barry K."/>
            <person name="Daum C."/>
            <person name="Grigoriev I.V."/>
            <person name="Hilden K.S."/>
            <person name="Makela M.R."/>
            <person name="de Vries R.P."/>
        </authorList>
    </citation>
    <scope>NUCLEOTIDE SEQUENCE [LARGE SCALE GENOMIC DNA]</scope>
    <source>
        <strain evidence="3">OM18370.1</strain>
    </source>
</reference>
<keyword evidence="2" id="KW-1133">Transmembrane helix</keyword>
<sequence>MSRIVHALRHNLLQSSCCLAFLSSKMLLPASLSGVFMVVYVVGAAIALLVVGCLLHWLDGKIQFLRSRPGRSSEETLEAGTASVDLRSHLVAVTSDPSRLVTPSESPEKPPRRCKIWRCPNRISVFENQVLLPIGTAEASIRAPQRSLARGRSAREPSHKGTERILVSPG</sequence>
<keyword evidence="2" id="KW-0472">Membrane</keyword>
<proteinExistence type="predicted"/>
<dbReference type="EMBL" id="ML143537">
    <property type="protein sequence ID" value="TBU22551.1"/>
    <property type="molecule type" value="Genomic_DNA"/>
</dbReference>